<feature type="domain" description="HTH araC/xylS-type" evidence="4">
    <location>
        <begin position="240"/>
        <end position="338"/>
    </location>
</feature>
<dbReference type="OrthoDB" id="5582699at2"/>
<gene>
    <name evidence="5" type="ORF">C3942_12915</name>
</gene>
<comment type="caution">
    <text evidence="5">The sequence shown here is derived from an EMBL/GenBank/DDBJ whole genome shotgun (WGS) entry which is preliminary data.</text>
</comment>
<proteinExistence type="predicted"/>
<dbReference type="EMBL" id="PSNW01000006">
    <property type="protein sequence ID" value="PPE73689.1"/>
    <property type="molecule type" value="Genomic_DNA"/>
</dbReference>
<keyword evidence="3" id="KW-0804">Transcription</keyword>
<dbReference type="InterPro" id="IPR018060">
    <property type="entry name" value="HTH_AraC"/>
</dbReference>
<evidence type="ECO:0000313" key="5">
    <source>
        <dbReference type="EMBL" id="PPE73689.1"/>
    </source>
</evidence>
<reference evidence="5 6" key="1">
    <citation type="submission" date="2018-02" db="EMBL/GenBank/DDBJ databases">
        <title>Genome sequencing of Solimonas sp. HR-BB.</title>
        <authorList>
            <person name="Lee Y."/>
            <person name="Jeon C.O."/>
        </authorList>
    </citation>
    <scope>NUCLEOTIDE SEQUENCE [LARGE SCALE GENOMIC DNA]</scope>
    <source>
        <strain evidence="5 6">HR-BB</strain>
    </source>
</reference>
<dbReference type="Proteomes" id="UP000238220">
    <property type="component" value="Unassembled WGS sequence"/>
</dbReference>
<dbReference type="SMART" id="SM00342">
    <property type="entry name" value="HTH_ARAC"/>
    <property type="match status" value="1"/>
</dbReference>
<dbReference type="InterPro" id="IPR032687">
    <property type="entry name" value="AraC-type_N"/>
</dbReference>
<evidence type="ECO:0000256" key="2">
    <source>
        <dbReference type="ARBA" id="ARBA00023125"/>
    </source>
</evidence>
<dbReference type="PANTHER" id="PTHR47894">
    <property type="entry name" value="HTH-TYPE TRANSCRIPTIONAL REGULATOR GADX"/>
    <property type="match status" value="1"/>
</dbReference>
<accession>A0A2S5TFD5</accession>
<dbReference type="AlphaFoldDB" id="A0A2S5TFD5"/>
<dbReference type="GO" id="GO:0003700">
    <property type="term" value="F:DNA-binding transcription factor activity"/>
    <property type="evidence" value="ECO:0007669"/>
    <property type="project" value="InterPro"/>
</dbReference>
<dbReference type="PANTHER" id="PTHR47894:SF1">
    <property type="entry name" value="HTH-TYPE TRANSCRIPTIONAL REGULATOR VQSM"/>
    <property type="match status" value="1"/>
</dbReference>
<evidence type="ECO:0000256" key="3">
    <source>
        <dbReference type="ARBA" id="ARBA00023163"/>
    </source>
</evidence>
<name>A0A2S5TFD5_9GAMM</name>
<dbReference type="InterPro" id="IPR009057">
    <property type="entry name" value="Homeodomain-like_sf"/>
</dbReference>
<keyword evidence="2" id="KW-0238">DNA-binding</keyword>
<evidence type="ECO:0000259" key="4">
    <source>
        <dbReference type="PROSITE" id="PS01124"/>
    </source>
</evidence>
<evidence type="ECO:0000256" key="1">
    <source>
        <dbReference type="ARBA" id="ARBA00023015"/>
    </source>
</evidence>
<dbReference type="GO" id="GO:0000976">
    <property type="term" value="F:transcription cis-regulatory region binding"/>
    <property type="evidence" value="ECO:0007669"/>
    <property type="project" value="TreeGrafter"/>
</dbReference>
<dbReference type="GO" id="GO:0005829">
    <property type="term" value="C:cytosol"/>
    <property type="evidence" value="ECO:0007669"/>
    <property type="project" value="TreeGrafter"/>
</dbReference>
<dbReference type="Pfam" id="PF12833">
    <property type="entry name" value="HTH_18"/>
    <property type="match status" value="1"/>
</dbReference>
<dbReference type="PRINTS" id="PR00032">
    <property type="entry name" value="HTHARAC"/>
</dbReference>
<dbReference type="RefSeq" id="WP_104230750.1">
    <property type="nucleotide sequence ID" value="NZ_PSNW01000006.1"/>
</dbReference>
<protein>
    <submittedName>
        <fullName evidence="5">AraC family transcriptional regulator</fullName>
    </submittedName>
</protein>
<dbReference type="Pfam" id="PF12625">
    <property type="entry name" value="Arabinose_bd"/>
    <property type="match status" value="1"/>
</dbReference>
<dbReference type="InterPro" id="IPR020449">
    <property type="entry name" value="Tscrpt_reg_AraC-type_HTH"/>
</dbReference>
<keyword evidence="6" id="KW-1185">Reference proteome</keyword>
<organism evidence="5 6">
    <name type="scientific">Solimonas fluminis</name>
    <dbReference type="NCBI Taxonomy" id="2086571"/>
    <lineage>
        <taxon>Bacteria</taxon>
        <taxon>Pseudomonadati</taxon>
        <taxon>Pseudomonadota</taxon>
        <taxon>Gammaproteobacteria</taxon>
        <taxon>Nevskiales</taxon>
        <taxon>Nevskiaceae</taxon>
        <taxon>Solimonas</taxon>
    </lineage>
</organism>
<dbReference type="PROSITE" id="PS01124">
    <property type="entry name" value="HTH_ARAC_FAMILY_2"/>
    <property type="match status" value="1"/>
</dbReference>
<dbReference type="SUPFAM" id="SSF46689">
    <property type="entry name" value="Homeodomain-like"/>
    <property type="match status" value="1"/>
</dbReference>
<dbReference type="Gene3D" id="1.10.10.60">
    <property type="entry name" value="Homeodomain-like"/>
    <property type="match status" value="1"/>
</dbReference>
<keyword evidence="1" id="KW-0805">Transcription regulation</keyword>
<sequence>MARPAESRGTIAVAFVRQALQAVARRGLDPALALEKAGLAPDLLADDRGRVGPAVFGSLWLGIAELLDDELFGLDSRPMRVGSFATLCHLMLHTPDLRTALVRGARLVNLLLADTRVELELEGPEAALCFVEQGTRARQAQVFAHETLFVMLHGLMCWLVRRRIVIHEAGFSYPPPEWRDEYLLIMGETLHFGRPVTRFAFSAADLDAPVVQTEASAREFLRGAPHNFLLKYKDPQSVAHRVRRLLREIPPEQWPDFDGLARQLRRHPTTLRRRLEEEGSSYRIEKSARRRDLALEYLADPRRSVLDVAQALGFAEPSAFHRAFRQWTGVSPGEYRRKAGLKG</sequence>
<evidence type="ECO:0000313" key="6">
    <source>
        <dbReference type="Proteomes" id="UP000238220"/>
    </source>
</evidence>